<accession>A0ABP8FFW8</accession>
<dbReference type="CDD" id="cd01335">
    <property type="entry name" value="Radical_SAM"/>
    <property type="match status" value="1"/>
</dbReference>
<evidence type="ECO:0000256" key="3">
    <source>
        <dbReference type="ARBA" id="ARBA00023014"/>
    </source>
</evidence>
<dbReference type="PANTHER" id="PTHR43432">
    <property type="entry name" value="SLR0285 PROTEIN"/>
    <property type="match status" value="1"/>
</dbReference>
<dbReference type="Proteomes" id="UP001501207">
    <property type="component" value="Unassembled WGS sequence"/>
</dbReference>
<evidence type="ECO:0000256" key="2">
    <source>
        <dbReference type="ARBA" id="ARBA00023004"/>
    </source>
</evidence>
<dbReference type="InterPro" id="IPR006638">
    <property type="entry name" value="Elp3/MiaA/NifB-like_rSAM"/>
</dbReference>
<keyword evidence="3" id="KW-0411">Iron-sulfur</keyword>
<reference evidence="6" key="1">
    <citation type="journal article" date="2019" name="Int. J. Syst. Evol. Microbiol.">
        <title>The Global Catalogue of Microorganisms (GCM) 10K type strain sequencing project: providing services to taxonomists for standard genome sequencing and annotation.</title>
        <authorList>
            <consortium name="The Broad Institute Genomics Platform"/>
            <consortium name="The Broad Institute Genome Sequencing Center for Infectious Disease"/>
            <person name="Wu L."/>
            <person name="Ma J."/>
        </authorList>
    </citation>
    <scope>NUCLEOTIDE SEQUENCE [LARGE SCALE GENOMIC DNA]</scope>
    <source>
        <strain evidence="6">JCM 17664</strain>
    </source>
</reference>
<dbReference type="SMART" id="SM00729">
    <property type="entry name" value="Elp3"/>
    <property type="match status" value="1"/>
</dbReference>
<organism evidence="5 6">
    <name type="scientific">Compostibacter hankyongensis</name>
    <dbReference type="NCBI Taxonomy" id="1007089"/>
    <lineage>
        <taxon>Bacteria</taxon>
        <taxon>Pseudomonadati</taxon>
        <taxon>Bacteroidota</taxon>
        <taxon>Chitinophagia</taxon>
        <taxon>Chitinophagales</taxon>
        <taxon>Chitinophagaceae</taxon>
        <taxon>Compostibacter</taxon>
    </lineage>
</organism>
<dbReference type="Pfam" id="PF04055">
    <property type="entry name" value="Radical_SAM"/>
    <property type="match status" value="1"/>
</dbReference>
<dbReference type="InterPro" id="IPR058240">
    <property type="entry name" value="rSAM_sf"/>
</dbReference>
<dbReference type="EMBL" id="BAABFN010000001">
    <property type="protein sequence ID" value="GAA4302719.1"/>
    <property type="molecule type" value="Genomic_DNA"/>
</dbReference>
<dbReference type="SUPFAM" id="SSF102114">
    <property type="entry name" value="Radical SAM enzymes"/>
    <property type="match status" value="1"/>
</dbReference>
<dbReference type="PANTHER" id="PTHR43432:SF3">
    <property type="entry name" value="SLR0285 PROTEIN"/>
    <property type="match status" value="1"/>
</dbReference>
<name>A0ABP8FFW8_9BACT</name>
<comment type="caution">
    <text evidence="5">The sequence shown here is derived from an EMBL/GenBank/DDBJ whole genome shotgun (WGS) entry which is preliminary data.</text>
</comment>
<gene>
    <name evidence="5" type="ORF">GCM10023143_05380</name>
</gene>
<evidence type="ECO:0000313" key="5">
    <source>
        <dbReference type="EMBL" id="GAA4302719.1"/>
    </source>
</evidence>
<evidence type="ECO:0000313" key="6">
    <source>
        <dbReference type="Proteomes" id="UP001501207"/>
    </source>
</evidence>
<proteinExistence type="predicted"/>
<dbReference type="NCBIfam" id="NF033668">
    <property type="entry name" value="rSAM_PA0069"/>
    <property type="match status" value="1"/>
</dbReference>
<keyword evidence="6" id="KW-1185">Reference proteome</keyword>
<protein>
    <submittedName>
        <fullName evidence="5">PA0069 family radical SAM protein</fullName>
    </submittedName>
</protein>
<evidence type="ECO:0000259" key="4">
    <source>
        <dbReference type="SMART" id="SM00729"/>
    </source>
</evidence>
<feature type="domain" description="Elp3/MiaA/NifB-like radical SAM core" evidence="4">
    <location>
        <begin position="67"/>
        <end position="295"/>
    </location>
</feature>
<dbReference type="SFLD" id="SFLDS00029">
    <property type="entry name" value="Radical_SAM"/>
    <property type="match status" value="1"/>
</dbReference>
<dbReference type="InterPro" id="IPR040086">
    <property type="entry name" value="MJ0683-like"/>
</dbReference>
<keyword evidence="1" id="KW-0479">Metal-binding</keyword>
<dbReference type="Gene3D" id="3.80.30.30">
    <property type="match status" value="1"/>
</dbReference>
<keyword evidence="2" id="KW-0408">Iron</keyword>
<sequence length="355" mass="41029">MKPTEEDHYYHGRGAQVNPANKYLKGEYVQEHAEGIDEWWQPDERTEYIEGHARSIVNKVDSPDIGMWYSLNPYQGCEHGCIYCYARNAHEYWGFSAGMDFEHKIVVKKNAPALLRRFLENKNWKPVPISLSGNTDCYQPVERKLKITRQLLQVALEYRQPVGMITKNALVLRDRDILAELARHNLAFVFVSITAMDEKLRQVMEPRTATYKQRLRVLKELSEAGVPTGVMSAPMIPGINDQEMPKILQAARDNGARMAGYTIVRCNGAVGEIFRDWLFKNFPDRADKVWHLIESCHNGQVNDSRWGKRMKGEGLVAGMIAQQFRIHTRRLGLNQEKIRLDTTQFRRPRPQLSLF</sequence>
<dbReference type="RefSeq" id="WP_344974936.1">
    <property type="nucleotide sequence ID" value="NZ_BAABFN010000001.1"/>
</dbReference>
<dbReference type="SFLD" id="SFLDG01084">
    <property type="entry name" value="Uncharacterised_Radical_SAM_Su"/>
    <property type="match status" value="1"/>
</dbReference>
<dbReference type="InterPro" id="IPR007197">
    <property type="entry name" value="rSAM"/>
</dbReference>
<evidence type="ECO:0000256" key="1">
    <source>
        <dbReference type="ARBA" id="ARBA00022723"/>
    </source>
</evidence>